<reference evidence="2 3" key="1">
    <citation type="journal article" date="2015" name="Stand. Genomic Sci.">
        <title>Genomic Encyclopedia of Bacterial and Archaeal Type Strains, Phase III: the genomes of soil and plant-associated and newly described type strains.</title>
        <authorList>
            <person name="Whitman W.B."/>
            <person name="Woyke T."/>
            <person name="Klenk H.P."/>
            <person name="Zhou Y."/>
            <person name="Lilburn T.G."/>
            <person name="Beck B.J."/>
            <person name="De Vos P."/>
            <person name="Vandamme P."/>
            <person name="Eisen J.A."/>
            <person name="Garrity G."/>
            <person name="Hugenholtz P."/>
            <person name="Kyrpides N.C."/>
        </authorList>
    </citation>
    <scope>NUCLEOTIDE SEQUENCE [LARGE SCALE GENOMIC DNA]</scope>
    <source>
        <strain evidence="2 3">CV53</strain>
    </source>
</reference>
<sequence>MKKRHSFGVFLVWMEVLLIPHTILKNMYESSETGNNRFMDL</sequence>
<keyword evidence="3" id="KW-1185">Reference proteome</keyword>
<evidence type="ECO:0000313" key="2">
    <source>
        <dbReference type="EMBL" id="TCN27214.1"/>
    </source>
</evidence>
<proteinExistence type="predicted"/>
<name>A0A4R2BME7_9BACI</name>
<comment type="caution">
    <text evidence="2">The sequence shown here is derived from an EMBL/GenBank/DDBJ whole genome shotgun (WGS) entry which is preliminary data.</text>
</comment>
<organism evidence="2 3">
    <name type="scientific">Mesobacillus foraminis</name>
    <dbReference type="NCBI Taxonomy" id="279826"/>
    <lineage>
        <taxon>Bacteria</taxon>
        <taxon>Bacillati</taxon>
        <taxon>Bacillota</taxon>
        <taxon>Bacilli</taxon>
        <taxon>Bacillales</taxon>
        <taxon>Bacillaceae</taxon>
        <taxon>Mesobacillus</taxon>
    </lineage>
</organism>
<dbReference type="EMBL" id="SLVV01000002">
    <property type="protein sequence ID" value="TCN27214.1"/>
    <property type="molecule type" value="Genomic_DNA"/>
</dbReference>
<evidence type="ECO:0000313" key="3">
    <source>
        <dbReference type="Proteomes" id="UP000295689"/>
    </source>
</evidence>
<evidence type="ECO:0000256" key="1">
    <source>
        <dbReference type="SAM" id="Phobius"/>
    </source>
</evidence>
<keyword evidence="1" id="KW-1133">Transmembrane helix</keyword>
<keyword evidence="1" id="KW-0472">Membrane</keyword>
<feature type="transmembrane region" description="Helical" evidence="1">
    <location>
        <begin position="7"/>
        <end position="24"/>
    </location>
</feature>
<gene>
    <name evidence="2" type="ORF">EV146_102160</name>
</gene>
<accession>A0A4R2BME7</accession>
<dbReference type="Proteomes" id="UP000295689">
    <property type="component" value="Unassembled WGS sequence"/>
</dbReference>
<dbReference type="AlphaFoldDB" id="A0A4R2BME7"/>
<keyword evidence="1" id="KW-0812">Transmembrane</keyword>
<protein>
    <submittedName>
        <fullName evidence="2">Uncharacterized protein</fullName>
    </submittedName>
</protein>